<evidence type="ECO:0000256" key="1">
    <source>
        <dbReference type="SAM" id="Phobius"/>
    </source>
</evidence>
<dbReference type="GO" id="GO:0003677">
    <property type="term" value="F:DNA binding"/>
    <property type="evidence" value="ECO:0007669"/>
    <property type="project" value="InterPro"/>
</dbReference>
<keyword evidence="1" id="KW-0812">Transmembrane</keyword>
<dbReference type="GeneID" id="78411876"/>
<dbReference type="PANTHER" id="PTHR21180:SF32">
    <property type="entry name" value="ENDONUCLEASE_EXONUCLEASE_PHOSPHATASE FAMILY DOMAIN-CONTAINING PROTEIN 1"/>
    <property type="match status" value="1"/>
</dbReference>
<evidence type="ECO:0000313" key="3">
    <source>
        <dbReference type="EMBL" id="EEW36903.1"/>
    </source>
</evidence>
<keyword evidence="1" id="KW-0472">Membrane</keyword>
<proteinExistence type="predicted"/>
<dbReference type="NCBIfam" id="TIGR00426">
    <property type="entry name" value="competence protein ComEA helix-hairpin-helix repeat region"/>
    <property type="match status" value="1"/>
</dbReference>
<dbReference type="InterPro" id="IPR004509">
    <property type="entry name" value="Competence_ComEA_HhH"/>
</dbReference>
<evidence type="ECO:0000313" key="4">
    <source>
        <dbReference type="Proteomes" id="UP000005926"/>
    </source>
</evidence>
<dbReference type="Pfam" id="PF10531">
    <property type="entry name" value="SLBB"/>
    <property type="match status" value="1"/>
</dbReference>
<protein>
    <submittedName>
        <fullName evidence="3">ComE operon protein 1</fullName>
    </submittedName>
</protein>
<organism evidence="3 4">
    <name type="scientific">Granulicatella adiacens ATCC 49175</name>
    <dbReference type="NCBI Taxonomy" id="638301"/>
    <lineage>
        <taxon>Bacteria</taxon>
        <taxon>Bacillati</taxon>
        <taxon>Bacillota</taxon>
        <taxon>Bacilli</taxon>
        <taxon>Lactobacillales</taxon>
        <taxon>Carnobacteriaceae</taxon>
        <taxon>Granulicatella</taxon>
    </lineage>
</organism>
<dbReference type="AlphaFoldDB" id="C8NGS6"/>
<dbReference type="PANTHER" id="PTHR21180">
    <property type="entry name" value="ENDONUCLEASE/EXONUCLEASE/PHOSPHATASE FAMILY DOMAIN-CONTAINING PROTEIN 1"/>
    <property type="match status" value="1"/>
</dbReference>
<dbReference type="GO" id="GO:0006281">
    <property type="term" value="P:DNA repair"/>
    <property type="evidence" value="ECO:0007669"/>
    <property type="project" value="InterPro"/>
</dbReference>
<dbReference type="InterPro" id="IPR019554">
    <property type="entry name" value="Soluble_ligand-bd"/>
</dbReference>
<dbReference type="SMART" id="SM00278">
    <property type="entry name" value="HhH1"/>
    <property type="match status" value="2"/>
</dbReference>
<reference evidence="3 4" key="1">
    <citation type="submission" date="2009-08" db="EMBL/GenBank/DDBJ databases">
        <authorList>
            <person name="Muzny D."/>
            <person name="Qin X."/>
            <person name="Deng J."/>
            <person name="Jiang H."/>
            <person name="Liu Y."/>
            <person name="Qu J."/>
            <person name="Song X.-Z."/>
            <person name="Zhang L."/>
            <person name="Thornton R."/>
            <person name="Coyle M."/>
            <person name="Francisco L."/>
            <person name="Jackson L."/>
            <person name="Javaid M."/>
            <person name="Korchina V."/>
            <person name="Kovar C."/>
            <person name="Mata R."/>
            <person name="Mathew T."/>
            <person name="Ngo R."/>
            <person name="Nguyen L."/>
            <person name="Nguyen N."/>
            <person name="Okwuonu G."/>
            <person name="Ongeri F."/>
            <person name="Pham C."/>
            <person name="Simmons D."/>
            <person name="Wilczek-Boney K."/>
            <person name="Hale W."/>
            <person name="Jakkamsetti A."/>
            <person name="Pham P."/>
            <person name="Ruth R."/>
            <person name="San Lucas F."/>
            <person name="Warren J."/>
            <person name="Zhang J."/>
            <person name="Zhao Z."/>
            <person name="Zhou C."/>
            <person name="Zhu D."/>
            <person name="Lee S."/>
            <person name="Bess C."/>
            <person name="Blankenburg K."/>
            <person name="Forbes L."/>
            <person name="Fu Q."/>
            <person name="Gubbala S."/>
            <person name="Hirani K."/>
            <person name="Jayaseelan J.C."/>
            <person name="Lara F."/>
            <person name="Munidasa M."/>
            <person name="Palculict T."/>
            <person name="Patil S."/>
            <person name="Pu L.-L."/>
            <person name="Saada N."/>
            <person name="Tang L."/>
            <person name="Weissenberger G."/>
            <person name="Zhu Y."/>
            <person name="Hemphill L."/>
            <person name="Shang Y."/>
            <person name="Youmans B."/>
            <person name="Ayvaz T."/>
            <person name="Ross M."/>
            <person name="Santibanez J."/>
            <person name="Aqrawi P."/>
            <person name="Gross S."/>
            <person name="Joshi V."/>
            <person name="Fowler G."/>
            <person name="Nazareth L."/>
            <person name="Reid J."/>
            <person name="Worley K."/>
            <person name="Petrosino J."/>
            <person name="Highlander S."/>
            <person name="Gibbs R."/>
        </authorList>
    </citation>
    <scope>NUCLEOTIDE SEQUENCE [LARGE SCALE GENOMIC DNA]</scope>
    <source>
        <strain evidence="3 4">ATCC 49175</strain>
    </source>
</reference>
<dbReference type="GO" id="GO:0015628">
    <property type="term" value="P:protein secretion by the type II secretion system"/>
    <property type="evidence" value="ECO:0007669"/>
    <property type="project" value="TreeGrafter"/>
</dbReference>
<dbReference type="GO" id="GO:0015627">
    <property type="term" value="C:type II protein secretion system complex"/>
    <property type="evidence" value="ECO:0007669"/>
    <property type="project" value="TreeGrafter"/>
</dbReference>
<dbReference type="EMBL" id="ACKZ01000020">
    <property type="protein sequence ID" value="EEW36903.1"/>
    <property type="molecule type" value="Genomic_DNA"/>
</dbReference>
<dbReference type="STRING" id="638301.HMPREF0444_1121"/>
<accession>C8NGS6</accession>
<dbReference type="Gene3D" id="3.10.560.10">
    <property type="entry name" value="Outer membrane lipoprotein wza domain like"/>
    <property type="match status" value="1"/>
</dbReference>
<dbReference type="eggNOG" id="COG1555">
    <property type="taxonomic scope" value="Bacteria"/>
</dbReference>
<keyword evidence="1" id="KW-1133">Transmembrane helix</keyword>
<dbReference type="Gene3D" id="1.10.150.310">
    <property type="entry name" value="Tex RuvX-like domain-like"/>
    <property type="match status" value="1"/>
</dbReference>
<comment type="caution">
    <text evidence="3">The sequence shown here is derived from an EMBL/GenBank/DDBJ whole genome shotgun (WGS) entry which is preliminary data.</text>
</comment>
<gene>
    <name evidence="3" type="primary">comEA</name>
    <name evidence="3" type="ORF">HMPREF0444_1121</name>
</gene>
<feature type="transmembrane region" description="Helical" evidence="1">
    <location>
        <begin position="20"/>
        <end position="36"/>
    </location>
</feature>
<dbReference type="Pfam" id="PF12836">
    <property type="entry name" value="HHH_3"/>
    <property type="match status" value="1"/>
</dbReference>
<name>C8NGS6_9LACT</name>
<dbReference type="Proteomes" id="UP000005926">
    <property type="component" value="Unassembled WGS sequence"/>
</dbReference>
<dbReference type="InterPro" id="IPR051675">
    <property type="entry name" value="Endo/Exo/Phosphatase_dom_1"/>
</dbReference>
<evidence type="ECO:0000259" key="2">
    <source>
        <dbReference type="SMART" id="SM00278"/>
    </source>
</evidence>
<feature type="domain" description="Helix-hairpin-helix DNA-binding motif class 1" evidence="2">
    <location>
        <begin position="161"/>
        <end position="180"/>
    </location>
</feature>
<dbReference type="SUPFAM" id="SSF47781">
    <property type="entry name" value="RuvA domain 2-like"/>
    <property type="match status" value="1"/>
</dbReference>
<sequence length="214" mass="24258">MAFFDTWRNKWEVMNWKVKGSVLFVCLIIGMGLFWMSRQGEEVEEVTASLSETTILHQEVEDKTTVSTVIYVDVKGEVHHPGVYQMKVENRVKDLIEAAGGFTPLADDQKLNLAQLLEDQMVIVVPKKGEEVNSELAQTPTPQKKEVGKEGKVNINTATVEELKTLKGIGEKKAEAIIEYRKQNGSFKNKEELMKVRGIGKKLYESFQERVIVQ</sequence>
<dbReference type="RefSeq" id="WP_005607294.1">
    <property type="nucleotide sequence ID" value="NZ_CP102283.1"/>
</dbReference>
<dbReference type="InterPro" id="IPR003583">
    <property type="entry name" value="Hlx-hairpin-Hlx_DNA-bd_motif"/>
</dbReference>
<dbReference type="HOGENOM" id="CLU_052011_1_2_9"/>
<keyword evidence="4" id="KW-1185">Reference proteome</keyword>
<feature type="domain" description="Helix-hairpin-helix DNA-binding motif class 1" evidence="2">
    <location>
        <begin position="191"/>
        <end position="210"/>
    </location>
</feature>
<dbReference type="InterPro" id="IPR010994">
    <property type="entry name" value="RuvA_2-like"/>
</dbReference>